<comment type="catalytic activity">
    <reaction evidence="4 5">
        <text>shikimate + NADP(+) = 3-dehydroshikimate + NADPH + H(+)</text>
        <dbReference type="Rhea" id="RHEA:17737"/>
        <dbReference type="ChEBI" id="CHEBI:15378"/>
        <dbReference type="ChEBI" id="CHEBI:16630"/>
        <dbReference type="ChEBI" id="CHEBI:36208"/>
        <dbReference type="ChEBI" id="CHEBI:57783"/>
        <dbReference type="ChEBI" id="CHEBI:58349"/>
        <dbReference type="EC" id="1.1.1.25"/>
    </reaction>
</comment>
<dbReference type="HAMAP" id="MF_00222">
    <property type="entry name" value="Shikimate_DH_AroE"/>
    <property type="match status" value="1"/>
</dbReference>
<dbReference type="RefSeq" id="WP_007571914.1">
    <property type="nucleotide sequence ID" value="NZ_AGUD01000053.1"/>
</dbReference>
<dbReference type="Pfam" id="PF18317">
    <property type="entry name" value="SDH_C"/>
    <property type="match status" value="1"/>
</dbReference>
<dbReference type="GO" id="GO:0050661">
    <property type="term" value="F:NADP binding"/>
    <property type="evidence" value="ECO:0007669"/>
    <property type="project" value="TreeGrafter"/>
</dbReference>
<keyword evidence="5" id="KW-0028">Amino-acid biosynthesis</keyword>
<dbReference type="AlphaFoldDB" id="H0E2Y7"/>
<evidence type="ECO:0000313" key="10">
    <source>
        <dbReference type="Proteomes" id="UP000005143"/>
    </source>
</evidence>
<evidence type="ECO:0000256" key="1">
    <source>
        <dbReference type="ARBA" id="ARBA00004871"/>
    </source>
</evidence>
<name>H0E2Y7_9ACTN</name>
<evidence type="ECO:0000259" key="8">
    <source>
        <dbReference type="Pfam" id="PF18317"/>
    </source>
</evidence>
<feature type="binding site" evidence="5">
    <location>
        <position position="252"/>
    </location>
    <ligand>
        <name>NADP(+)</name>
        <dbReference type="ChEBI" id="CHEBI:58349"/>
    </ligand>
</feature>
<evidence type="ECO:0000256" key="4">
    <source>
        <dbReference type="ARBA" id="ARBA00049442"/>
    </source>
</evidence>
<feature type="active site" description="Proton acceptor" evidence="5">
    <location>
        <position position="86"/>
    </location>
</feature>
<comment type="subunit">
    <text evidence="5">Homodimer.</text>
</comment>
<dbReference type="Pfam" id="PF08501">
    <property type="entry name" value="Shikimate_dh_N"/>
    <property type="match status" value="1"/>
</dbReference>
<feature type="domain" description="SDH C-terminal" evidence="8">
    <location>
        <begin position="252"/>
        <end position="282"/>
    </location>
</feature>
<dbReference type="PANTHER" id="PTHR21089:SF1">
    <property type="entry name" value="BIFUNCTIONAL 3-DEHYDROQUINATE DEHYDRATASE_SHIKIMATE DEHYDROGENASE, CHLOROPLASTIC"/>
    <property type="match status" value="1"/>
</dbReference>
<protein>
    <recommendedName>
        <fullName evidence="2 5">Shikimate dehydrogenase (NADP(+))</fullName>
        <shortName evidence="5">SDH</shortName>
        <ecNumber evidence="2 5">1.1.1.25</ecNumber>
    </recommendedName>
</protein>
<comment type="similarity">
    <text evidence="5">Belongs to the shikimate dehydrogenase family.</text>
</comment>
<dbReference type="EMBL" id="AGUD01000053">
    <property type="protein sequence ID" value="EHN11956.1"/>
    <property type="molecule type" value="Genomic_DNA"/>
</dbReference>
<dbReference type="Pfam" id="PF01488">
    <property type="entry name" value="Shikimate_DH"/>
    <property type="match status" value="1"/>
</dbReference>
<dbReference type="GO" id="GO:0008652">
    <property type="term" value="P:amino acid biosynthetic process"/>
    <property type="evidence" value="ECO:0007669"/>
    <property type="project" value="UniProtKB-KW"/>
</dbReference>
<feature type="binding site" evidence="5">
    <location>
        <position position="259"/>
    </location>
    <ligand>
        <name>shikimate</name>
        <dbReference type="ChEBI" id="CHEBI:36208"/>
    </ligand>
</feature>
<dbReference type="InterPro" id="IPR041121">
    <property type="entry name" value="SDH_C"/>
</dbReference>
<dbReference type="Proteomes" id="UP000005143">
    <property type="component" value="Unassembled WGS sequence"/>
</dbReference>
<keyword evidence="5" id="KW-0521">NADP</keyword>
<evidence type="ECO:0000259" key="6">
    <source>
        <dbReference type="Pfam" id="PF01488"/>
    </source>
</evidence>
<dbReference type="EC" id="1.1.1.25" evidence="2 5"/>
<dbReference type="SUPFAM" id="SSF53223">
    <property type="entry name" value="Aminoacid dehydrogenase-like, N-terminal domain"/>
    <property type="match status" value="1"/>
</dbReference>
<dbReference type="UniPathway" id="UPA00053">
    <property type="reaction ID" value="UER00087"/>
</dbReference>
<proteinExistence type="inferred from homology"/>
<gene>
    <name evidence="5" type="primary">aroE</name>
    <name evidence="9" type="ORF">PAI11_11400</name>
</gene>
<dbReference type="PATRIC" id="fig|1097667.3.peg.1138"/>
<feature type="binding site" evidence="5">
    <location>
        <position position="123"/>
    </location>
    <ligand>
        <name>shikimate</name>
        <dbReference type="ChEBI" id="CHEBI:36208"/>
    </ligand>
</feature>
<feature type="binding site" evidence="5">
    <location>
        <position position="107"/>
    </location>
    <ligand>
        <name>shikimate</name>
        <dbReference type="ChEBI" id="CHEBI:36208"/>
    </ligand>
</feature>
<sequence length="286" mass="29007">MSETANAVTARPVGVADPARGWRLGVLGWPVAHSRSPAMQGAALDELGLGHWSYQALPVPPDAIREAIVALPGGGFAGANVTIPHKHDALAVADRATDAAREIGAANTLTLLDDGTLEADNTDAPGLLDALEAPLAGRTALVLGAGGSARACAWALREAGCARVAVWNRTAARARELADDLGIDAVATAAPADVLVNCTAVGLHDPQATFELLPLAAADLVGYPLVADLVYRPGGTPLLDAAAAAGARTVDGLAILVAQGARSLERWTGRPAPRPTMDAAARAFSA</sequence>
<dbReference type="InterPro" id="IPR046346">
    <property type="entry name" value="Aminoacid_DH-like_N_sf"/>
</dbReference>
<keyword evidence="3 5" id="KW-0057">Aromatic amino acid biosynthesis</keyword>
<evidence type="ECO:0000256" key="5">
    <source>
        <dbReference type="HAMAP-Rule" id="MF_00222"/>
    </source>
</evidence>
<dbReference type="Gene3D" id="3.40.50.720">
    <property type="entry name" value="NAD(P)-binding Rossmann-like Domain"/>
    <property type="match status" value="1"/>
</dbReference>
<comment type="function">
    <text evidence="5">Involved in the biosynthesis of the chorismate, which leads to the biosynthesis of aromatic amino acids. Catalyzes the reversible NADPH linked reduction of 3-dehydroshikimate (DHSA) to yield shikimate (SA).</text>
</comment>
<comment type="caution">
    <text evidence="9">The sequence shown here is derived from an EMBL/GenBank/DDBJ whole genome shotgun (WGS) entry which is preliminary data.</text>
</comment>
<feature type="domain" description="Quinate/shikimate 5-dehydrogenase/glutamyl-tRNA reductase" evidence="6">
    <location>
        <begin position="135"/>
        <end position="184"/>
    </location>
</feature>
<dbReference type="InterPro" id="IPR036291">
    <property type="entry name" value="NAD(P)-bd_dom_sf"/>
</dbReference>
<feature type="binding site" evidence="5">
    <location>
        <begin position="144"/>
        <end position="148"/>
    </location>
    <ligand>
        <name>NADP(+)</name>
        <dbReference type="ChEBI" id="CHEBI:58349"/>
    </ligand>
</feature>
<dbReference type="PANTHER" id="PTHR21089">
    <property type="entry name" value="SHIKIMATE DEHYDROGENASE"/>
    <property type="match status" value="1"/>
</dbReference>
<evidence type="ECO:0000259" key="7">
    <source>
        <dbReference type="Pfam" id="PF08501"/>
    </source>
</evidence>
<dbReference type="InterPro" id="IPR006151">
    <property type="entry name" value="Shikm_DH/Glu-tRNA_Rdtase"/>
</dbReference>
<feature type="binding site" evidence="5">
    <location>
        <position position="98"/>
    </location>
    <ligand>
        <name>NADP(+)</name>
        <dbReference type="ChEBI" id="CHEBI:58349"/>
    </ligand>
</feature>
<accession>H0E2Y7</accession>
<dbReference type="GO" id="GO:0004764">
    <property type="term" value="F:shikimate 3-dehydrogenase (NADP+) activity"/>
    <property type="evidence" value="ECO:0007669"/>
    <property type="project" value="UniProtKB-UniRule"/>
</dbReference>
<keyword evidence="10" id="KW-1185">Reference proteome</keyword>
<feature type="binding site" evidence="5">
    <location>
        <begin position="168"/>
        <end position="173"/>
    </location>
    <ligand>
        <name>NADP(+)</name>
        <dbReference type="ChEBI" id="CHEBI:58349"/>
    </ligand>
</feature>
<organism evidence="9 10">
    <name type="scientific">Patulibacter medicamentivorans</name>
    <dbReference type="NCBI Taxonomy" id="1097667"/>
    <lineage>
        <taxon>Bacteria</taxon>
        <taxon>Bacillati</taxon>
        <taxon>Actinomycetota</taxon>
        <taxon>Thermoleophilia</taxon>
        <taxon>Solirubrobacterales</taxon>
        <taxon>Patulibacteraceae</taxon>
        <taxon>Patulibacter</taxon>
    </lineage>
</organism>
<dbReference type="GO" id="GO:0005829">
    <property type="term" value="C:cytosol"/>
    <property type="evidence" value="ECO:0007669"/>
    <property type="project" value="TreeGrafter"/>
</dbReference>
<dbReference type="GO" id="GO:0009073">
    <property type="term" value="P:aromatic amino acid family biosynthetic process"/>
    <property type="evidence" value="ECO:0007669"/>
    <property type="project" value="UniProtKB-KW"/>
</dbReference>
<comment type="pathway">
    <text evidence="1 5">Metabolic intermediate biosynthesis; chorismate biosynthesis; chorismate from D-erythrose 4-phosphate and phosphoenolpyruvate: step 4/7.</text>
</comment>
<evidence type="ECO:0000256" key="2">
    <source>
        <dbReference type="ARBA" id="ARBA00012962"/>
    </source>
</evidence>
<feature type="binding site" evidence="5">
    <location>
        <position position="82"/>
    </location>
    <ligand>
        <name>shikimate</name>
        <dbReference type="ChEBI" id="CHEBI:36208"/>
    </ligand>
</feature>
<feature type="domain" description="Shikimate dehydrogenase substrate binding N-terminal" evidence="7">
    <location>
        <begin position="26"/>
        <end position="109"/>
    </location>
</feature>
<reference evidence="9 10" key="1">
    <citation type="journal article" date="2013" name="Biodegradation">
        <title>Quantitative proteomic analysis of ibuprofen-degrading Patulibacter sp. strain I11.</title>
        <authorList>
            <person name="Almeida B."/>
            <person name="Kjeldal H."/>
            <person name="Lolas I."/>
            <person name="Knudsen A.D."/>
            <person name="Carvalho G."/>
            <person name="Nielsen K.L."/>
            <person name="Barreto Crespo M.T."/>
            <person name="Stensballe A."/>
            <person name="Nielsen J.L."/>
        </authorList>
    </citation>
    <scope>NUCLEOTIDE SEQUENCE [LARGE SCALE GENOMIC DNA]</scope>
    <source>
        <strain evidence="9 10">I11</strain>
    </source>
</reference>
<dbReference type="CDD" id="cd01065">
    <property type="entry name" value="NAD_bind_Shikimate_DH"/>
    <property type="match status" value="1"/>
</dbReference>
<evidence type="ECO:0000313" key="9">
    <source>
        <dbReference type="EMBL" id="EHN11956.1"/>
    </source>
</evidence>
<feature type="binding site" evidence="5">
    <location>
        <begin position="34"/>
        <end position="36"/>
    </location>
    <ligand>
        <name>shikimate</name>
        <dbReference type="ChEBI" id="CHEBI:36208"/>
    </ligand>
</feature>
<dbReference type="GO" id="GO:0019632">
    <property type="term" value="P:shikimate metabolic process"/>
    <property type="evidence" value="ECO:0007669"/>
    <property type="project" value="TreeGrafter"/>
</dbReference>
<evidence type="ECO:0000256" key="3">
    <source>
        <dbReference type="ARBA" id="ARBA00023141"/>
    </source>
</evidence>
<dbReference type="SUPFAM" id="SSF51735">
    <property type="entry name" value="NAD(P)-binding Rossmann-fold domains"/>
    <property type="match status" value="1"/>
</dbReference>
<dbReference type="Gene3D" id="3.40.50.10860">
    <property type="entry name" value="Leucine Dehydrogenase, chain A, domain 1"/>
    <property type="match status" value="1"/>
</dbReference>
<feature type="binding site" evidence="5">
    <location>
        <position position="231"/>
    </location>
    <ligand>
        <name>shikimate</name>
        <dbReference type="ChEBI" id="CHEBI:36208"/>
    </ligand>
</feature>
<dbReference type="GO" id="GO:0009423">
    <property type="term" value="P:chorismate biosynthetic process"/>
    <property type="evidence" value="ECO:0007669"/>
    <property type="project" value="UniProtKB-UniRule"/>
</dbReference>
<feature type="binding site" evidence="5">
    <location>
        <position position="229"/>
    </location>
    <ligand>
        <name>NADP(+)</name>
        <dbReference type="ChEBI" id="CHEBI:58349"/>
    </ligand>
</feature>
<keyword evidence="5 9" id="KW-0560">Oxidoreductase</keyword>
<dbReference type="InterPro" id="IPR013708">
    <property type="entry name" value="Shikimate_DH-bd_N"/>
</dbReference>
<dbReference type="InterPro" id="IPR022893">
    <property type="entry name" value="Shikimate_DH_fam"/>
</dbReference>